<dbReference type="VEuPathDB" id="FungiDB:P168DRAFT_320893"/>
<organism evidence="2 3">
    <name type="scientific">Aspergillus campestris (strain IBT 28561)</name>
    <dbReference type="NCBI Taxonomy" id="1392248"/>
    <lineage>
        <taxon>Eukaryota</taxon>
        <taxon>Fungi</taxon>
        <taxon>Dikarya</taxon>
        <taxon>Ascomycota</taxon>
        <taxon>Pezizomycotina</taxon>
        <taxon>Eurotiomycetes</taxon>
        <taxon>Eurotiomycetidae</taxon>
        <taxon>Eurotiales</taxon>
        <taxon>Aspergillaceae</taxon>
        <taxon>Aspergillus</taxon>
        <taxon>Aspergillus subgen. Circumdati</taxon>
    </lineage>
</organism>
<dbReference type="AlphaFoldDB" id="A0A2I1CXL1"/>
<dbReference type="EMBL" id="MSFM01000010">
    <property type="protein sequence ID" value="PKY02353.1"/>
    <property type="molecule type" value="Genomic_DNA"/>
</dbReference>
<keyword evidence="3" id="KW-1185">Reference proteome</keyword>
<dbReference type="Gene3D" id="2.60.120.10">
    <property type="entry name" value="Jelly Rolls"/>
    <property type="match status" value="1"/>
</dbReference>
<comment type="caution">
    <text evidence="2">The sequence shown here is derived from an EMBL/GenBank/DDBJ whole genome shotgun (WGS) entry which is preliminary data.</text>
</comment>
<evidence type="ECO:0000313" key="2">
    <source>
        <dbReference type="EMBL" id="PKY02353.1"/>
    </source>
</evidence>
<dbReference type="Pfam" id="PF05899">
    <property type="entry name" value="Cupin_3"/>
    <property type="match status" value="1"/>
</dbReference>
<name>A0A2I1CXL1_ASPC2</name>
<sequence>MAPSTPNLQGSGSPASIPYGPYTSFPWEPLPEYGGSKSVIYRSEDGKIVAAAATESGTATLTYPCDEFFYVTAGWVKMNVHGGDHFVLNAGQFIYLKKGTTVDFEFGPEFANVAVFIDSNRVDLL</sequence>
<dbReference type="RefSeq" id="XP_024690947.1">
    <property type="nucleotide sequence ID" value="XM_024840410.1"/>
</dbReference>
<accession>A0A2I1CXL1</accession>
<evidence type="ECO:0000313" key="3">
    <source>
        <dbReference type="Proteomes" id="UP000234254"/>
    </source>
</evidence>
<dbReference type="SUPFAM" id="SSF51182">
    <property type="entry name" value="RmlC-like cupins"/>
    <property type="match status" value="1"/>
</dbReference>
<dbReference type="InterPro" id="IPR008579">
    <property type="entry name" value="UGlyAH_Cupin_dom"/>
</dbReference>
<reference evidence="2" key="1">
    <citation type="submission" date="2016-12" db="EMBL/GenBank/DDBJ databases">
        <title>The genomes of Aspergillus section Nigri reveals drivers in fungal speciation.</title>
        <authorList>
            <consortium name="DOE Joint Genome Institute"/>
            <person name="Vesth T.C."/>
            <person name="Nybo J."/>
            <person name="Theobald S."/>
            <person name="Brandl J."/>
            <person name="Frisvad J.C."/>
            <person name="Nielsen K.F."/>
            <person name="Lyhne E.K."/>
            <person name="Kogle M.E."/>
            <person name="Kuo A."/>
            <person name="Riley R."/>
            <person name="Clum A."/>
            <person name="Nolan M."/>
            <person name="Lipzen A."/>
            <person name="Salamov A."/>
            <person name="Henrissat B."/>
            <person name="Wiebenga A."/>
            <person name="De vries R.P."/>
            <person name="Grigoriev I.V."/>
            <person name="Mortensen U.H."/>
            <person name="Andersen M.R."/>
            <person name="Baker S.E."/>
        </authorList>
    </citation>
    <scope>NUCLEOTIDE SEQUENCE</scope>
    <source>
        <strain evidence="2">IBT 28561</strain>
    </source>
</reference>
<dbReference type="OrthoDB" id="3745575at2759"/>
<evidence type="ECO:0000259" key="1">
    <source>
        <dbReference type="Pfam" id="PF05899"/>
    </source>
</evidence>
<dbReference type="Proteomes" id="UP000234254">
    <property type="component" value="Unassembled WGS sequence"/>
</dbReference>
<dbReference type="InterPro" id="IPR011051">
    <property type="entry name" value="RmlC_Cupin_sf"/>
</dbReference>
<protein>
    <recommendedName>
        <fullName evidence="1">(S)-ureidoglycine aminohydrolase cupin domain-containing protein</fullName>
    </recommendedName>
</protein>
<feature type="domain" description="(S)-ureidoglycine aminohydrolase cupin" evidence="1">
    <location>
        <begin position="54"/>
        <end position="105"/>
    </location>
</feature>
<dbReference type="InterPro" id="IPR014710">
    <property type="entry name" value="RmlC-like_jellyroll"/>
</dbReference>
<dbReference type="GeneID" id="36547934"/>
<proteinExistence type="predicted"/>
<gene>
    <name evidence="2" type="ORF">P168DRAFT_320893</name>
</gene>